<dbReference type="GO" id="GO:0016491">
    <property type="term" value="F:oxidoreductase activity"/>
    <property type="evidence" value="ECO:0007669"/>
    <property type="project" value="UniProtKB-KW"/>
</dbReference>
<name>A0A8C7WSV2_9TELE</name>
<dbReference type="PANTHER" id="PTHR43157">
    <property type="entry name" value="PHOSPHATIDYLINOSITOL-GLYCAN BIOSYNTHESIS CLASS F PROTEIN-RELATED"/>
    <property type="match status" value="1"/>
</dbReference>
<dbReference type="GeneTree" id="ENSGT00940000155599"/>
<keyword evidence="4" id="KW-1185">Reference proteome</keyword>
<sequence length="151" mass="16740">AFTFLEAVSKNQIESGNNQVVFMPLDLADFRSVHSFAETFLKTEPRLDILINNAVFADMCIMGPGRTADGFCMAFGVNHLGHFLLTNLLLERLKQCGPSRVVTVSALLHHLGRIDFALLGSTKDLVSGQSAWQNFQAYCNSKLLTFVLFLN</sequence>
<evidence type="ECO:0000313" key="4">
    <source>
        <dbReference type="Proteomes" id="UP000694383"/>
    </source>
</evidence>
<accession>A0A8C7WSV2</accession>
<dbReference type="Pfam" id="PF00106">
    <property type="entry name" value="adh_short"/>
    <property type="match status" value="1"/>
</dbReference>
<dbReference type="AlphaFoldDB" id="A0A8C7WSV2"/>
<reference evidence="3" key="2">
    <citation type="submission" date="2025-09" db="UniProtKB">
        <authorList>
            <consortium name="Ensembl"/>
        </authorList>
    </citation>
    <scope>IDENTIFICATION</scope>
</reference>
<dbReference type="InterPro" id="IPR036291">
    <property type="entry name" value="NAD(P)-bd_dom_sf"/>
</dbReference>
<dbReference type="SUPFAM" id="SSF51735">
    <property type="entry name" value="NAD(P)-binding Rossmann-fold domains"/>
    <property type="match status" value="1"/>
</dbReference>
<dbReference type="Gene3D" id="3.40.50.720">
    <property type="entry name" value="NAD(P)-binding Rossmann-like Domain"/>
    <property type="match status" value="1"/>
</dbReference>
<reference evidence="3" key="1">
    <citation type="submission" date="2025-08" db="UniProtKB">
        <authorList>
            <consortium name="Ensembl"/>
        </authorList>
    </citation>
    <scope>IDENTIFICATION</scope>
</reference>
<dbReference type="Ensembl" id="ENSOSIT00000003054.1">
    <property type="protein sequence ID" value="ENSOSIP00000002847.1"/>
    <property type="gene ID" value="ENSOSIG00000001786.1"/>
</dbReference>
<dbReference type="InterPro" id="IPR002347">
    <property type="entry name" value="SDR_fam"/>
</dbReference>
<protein>
    <submittedName>
        <fullName evidence="3">Dehydrogenase/reductase (SDR family) member 13a, duplicate 3</fullName>
    </submittedName>
</protein>
<evidence type="ECO:0000256" key="1">
    <source>
        <dbReference type="ARBA" id="ARBA00006484"/>
    </source>
</evidence>
<proteinExistence type="inferred from homology"/>
<evidence type="ECO:0000313" key="3">
    <source>
        <dbReference type="Ensembl" id="ENSOSIP00000002847.1"/>
    </source>
</evidence>
<comment type="similarity">
    <text evidence="1">Belongs to the short-chain dehydrogenases/reductases (SDR) family.</text>
</comment>
<evidence type="ECO:0000256" key="2">
    <source>
        <dbReference type="ARBA" id="ARBA00023002"/>
    </source>
</evidence>
<dbReference type="PANTHER" id="PTHR43157:SF50">
    <property type="entry name" value="DEHYDROGENASE_REDUCTASE (SDR FAMILY) MEMBER 13A, DUPLICATE 3"/>
    <property type="match status" value="1"/>
</dbReference>
<keyword evidence="2" id="KW-0560">Oxidoreductase</keyword>
<dbReference type="Proteomes" id="UP000694383">
    <property type="component" value="Unplaced"/>
</dbReference>
<organism evidence="3 4">
    <name type="scientific">Oryzias sinensis</name>
    <name type="common">Chinese medaka</name>
    <dbReference type="NCBI Taxonomy" id="183150"/>
    <lineage>
        <taxon>Eukaryota</taxon>
        <taxon>Metazoa</taxon>
        <taxon>Chordata</taxon>
        <taxon>Craniata</taxon>
        <taxon>Vertebrata</taxon>
        <taxon>Euteleostomi</taxon>
        <taxon>Actinopterygii</taxon>
        <taxon>Neopterygii</taxon>
        <taxon>Teleostei</taxon>
        <taxon>Neoteleostei</taxon>
        <taxon>Acanthomorphata</taxon>
        <taxon>Ovalentaria</taxon>
        <taxon>Atherinomorphae</taxon>
        <taxon>Beloniformes</taxon>
        <taxon>Adrianichthyidae</taxon>
        <taxon>Oryziinae</taxon>
        <taxon>Oryzias</taxon>
    </lineage>
</organism>